<accession>A0A1H2JBA8</accession>
<protein>
    <recommendedName>
        <fullName evidence="4">YfiR family protein</fullName>
    </recommendedName>
</protein>
<reference evidence="3" key="1">
    <citation type="submission" date="2016-10" db="EMBL/GenBank/DDBJ databases">
        <authorList>
            <person name="Varghese N."/>
            <person name="Submissions S."/>
        </authorList>
    </citation>
    <scope>NUCLEOTIDE SEQUENCE [LARGE SCALE GENOMIC DNA]</scope>
    <source>
        <strain evidence="3">DSM 3384</strain>
    </source>
</reference>
<dbReference type="AlphaFoldDB" id="A0A1H2JBA8"/>
<evidence type="ECO:0008006" key="4">
    <source>
        <dbReference type="Google" id="ProtNLM"/>
    </source>
</evidence>
<gene>
    <name evidence="2" type="ORF">SAMN04487931_11199</name>
</gene>
<keyword evidence="1" id="KW-0812">Transmembrane</keyword>
<evidence type="ECO:0000313" key="2">
    <source>
        <dbReference type="EMBL" id="SDU53338.1"/>
    </source>
</evidence>
<keyword evidence="1" id="KW-0472">Membrane</keyword>
<keyword evidence="1" id="KW-1133">Transmembrane helix</keyword>
<dbReference type="InterPro" id="IPR025293">
    <property type="entry name" value="YfiR/HmsC-like"/>
</dbReference>
<dbReference type="Pfam" id="PF13689">
    <property type="entry name" value="DUF4154"/>
    <property type="match status" value="1"/>
</dbReference>
<dbReference type="RefSeq" id="WP_092236815.1">
    <property type="nucleotide sequence ID" value="NZ_FNLL01000011.1"/>
</dbReference>
<sequence length="193" mass="21867">MTLLHNFVIYVLKKMIISLIVLLIIYVHAEKTVMADEIDEYAVKAAFTFNFTSFIQWPETSFAGNTAPPYRIGFMGDILVAKRFNALNKKNNGARTIHVRRLSTAEDCCEFDIVFISRDIDRKILEKLLLKLKGKPVLTIGETKEFIKLGGVINFFSKNDRLQFEINPGAAKKQGLKLSSRLLNLAVIVGEQK</sequence>
<dbReference type="Proteomes" id="UP000199608">
    <property type="component" value="Unassembled WGS sequence"/>
</dbReference>
<name>A0A1H2JBA8_9BACT</name>
<feature type="transmembrane region" description="Helical" evidence="1">
    <location>
        <begin position="7"/>
        <end position="29"/>
    </location>
</feature>
<keyword evidence="3" id="KW-1185">Reference proteome</keyword>
<proteinExistence type="predicted"/>
<organism evidence="2 3">
    <name type="scientific">Desulfobacula phenolica</name>
    <dbReference type="NCBI Taxonomy" id="90732"/>
    <lineage>
        <taxon>Bacteria</taxon>
        <taxon>Pseudomonadati</taxon>
        <taxon>Thermodesulfobacteriota</taxon>
        <taxon>Desulfobacteria</taxon>
        <taxon>Desulfobacterales</taxon>
        <taxon>Desulfobacteraceae</taxon>
        <taxon>Desulfobacula</taxon>
    </lineage>
</organism>
<evidence type="ECO:0000256" key="1">
    <source>
        <dbReference type="SAM" id="Phobius"/>
    </source>
</evidence>
<evidence type="ECO:0000313" key="3">
    <source>
        <dbReference type="Proteomes" id="UP000199608"/>
    </source>
</evidence>
<dbReference type="EMBL" id="FNLL01000011">
    <property type="protein sequence ID" value="SDU53338.1"/>
    <property type="molecule type" value="Genomic_DNA"/>
</dbReference>